<accession>A0AAE3GLL1</accession>
<dbReference type="AlphaFoldDB" id="A0AAE3GLL1"/>
<organism evidence="1 2">
    <name type="scientific">Goodfellowiella coeruleoviolacea</name>
    <dbReference type="NCBI Taxonomy" id="334858"/>
    <lineage>
        <taxon>Bacteria</taxon>
        <taxon>Bacillati</taxon>
        <taxon>Actinomycetota</taxon>
        <taxon>Actinomycetes</taxon>
        <taxon>Pseudonocardiales</taxon>
        <taxon>Pseudonocardiaceae</taxon>
        <taxon>Goodfellowiella</taxon>
    </lineage>
</organism>
<protein>
    <submittedName>
        <fullName evidence="1">Uncharacterized protein</fullName>
    </submittedName>
</protein>
<reference evidence="1" key="1">
    <citation type="submission" date="2022-06" db="EMBL/GenBank/DDBJ databases">
        <title>Genomic Encyclopedia of Archaeal and Bacterial Type Strains, Phase II (KMG-II): from individual species to whole genera.</title>
        <authorList>
            <person name="Goeker M."/>
        </authorList>
    </citation>
    <scope>NUCLEOTIDE SEQUENCE</scope>
    <source>
        <strain evidence="1">DSM 43935</strain>
    </source>
</reference>
<keyword evidence="2" id="KW-1185">Reference proteome</keyword>
<name>A0AAE3GLL1_9PSEU</name>
<sequence>MRRPTGRPDLRRERLDTAVWLLIVDGLATGRHVSVHDTQLDAQAMLEHLVDDHVHHEDSISQLSWTIAQRAMAGGNTRETCHDKLLPLPAPE</sequence>
<dbReference type="Proteomes" id="UP001206128">
    <property type="component" value="Unassembled WGS sequence"/>
</dbReference>
<gene>
    <name evidence="1" type="ORF">LX83_005101</name>
</gene>
<evidence type="ECO:0000313" key="2">
    <source>
        <dbReference type="Proteomes" id="UP001206128"/>
    </source>
</evidence>
<comment type="caution">
    <text evidence="1">The sequence shown here is derived from an EMBL/GenBank/DDBJ whole genome shotgun (WGS) entry which is preliminary data.</text>
</comment>
<proteinExistence type="predicted"/>
<dbReference type="EMBL" id="JAMTCK010000013">
    <property type="protein sequence ID" value="MCP2168223.1"/>
    <property type="molecule type" value="Genomic_DNA"/>
</dbReference>
<evidence type="ECO:0000313" key="1">
    <source>
        <dbReference type="EMBL" id="MCP2168223.1"/>
    </source>
</evidence>